<dbReference type="PANTHER" id="PTHR35811">
    <property type="entry name" value="SLR1870 PROTEIN"/>
    <property type="match status" value="1"/>
</dbReference>
<gene>
    <name evidence="2" type="ORF">AWN90_10960</name>
</gene>
<dbReference type="AlphaFoldDB" id="A0A164HCP1"/>
<dbReference type="CDD" id="cd11297">
    <property type="entry name" value="PIN_LabA-like_N_1"/>
    <property type="match status" value="1"/>
</dbReference>
<sequence length="265" mass="28332">MLAREGGVAVLVDADNVAPAKIGAVLEAVAAEHGPVRIRRAYGDWDREHLTGWRAAVLAHSIRRIDAIAFRAGKQCTDHVMVADAVHLALTENVSVMVLVTSDGDFTDLAMRLREYGVRVEGFGNLNTGRPFRRACEKFTVLDQLTKAPAGAPVVAAAPSPAKPGKKKNVAKTADVTKAVAGRLDPQIAEQLCAMVAQVADADGLVQLTTACHRLHQHGALKAKLNGQTDGKTGRFLKRCGLFEVIDKPGNNGVTVTYLRVKPHP</sequence>
<evidence type="ECO:0000313" key="2">
    <source>
        <dbReference type="EMBL" id="KZM68399.1"/>
    </source>
</evidence>
<dbReference type="PANTHER" id="PTHR35811:SF1">
    <property type="entry name" value="HTH OST-TYPE DOMAIN-CONTAINING PROTEIN"/>
    <property type="match status" value="1"/>
</dbReference>
<comment type="caution">
    <text evidence="2">The sequence shown here is derived from an EMBL/GenBank/DDBJ whole genome shotgun (WGS) entry which is preliminary data.</text>
</comment>
<organism evidence="2 3">
    <name type="scientific">Nocardia terpenica</name>
    <dbReference type="NCBI Taxonomy" id="455432"/>
    <lineage>
        <taxon>Bacteria</taxon>
        <taxon>Bacillati</taxon>
        <taxon>Actinomycetota</taxon>
        <taxon>Actinomycetes</taxon>
        <taxon>Mycobacteriales</taxon>
        <taxon>Nocardiaceae</taxon>
        <taxon>Nocardia</taxon>
    </lineage>
</organism>
<accession>A0A164HCP1</accession>
<reference evidence="2 3" key="1">
    <citation type="submission" date="2016-04" db="EMBL/GenBank/DDBJ databases">
        <authorList>
            <person name="Evans L.H."/>
            <person name="Alamgir A."/>
            <person name="Owens N."/>
            <person name="Weber N.D."/>
            <person name="Virtaneva K."/>
            <person name="Barbian K."/>
            <person name="Babar A."/>
            <person name="Rosenke K."/>
        </authorList>
    </citation>
    <scope>NUCLEOTIDE SEQUENCE [LARGE SCALE GENOMIC DNA]</scope>
    <source>
        <strain evidence="2 3">IFM 0406</strain>
    </source>
</reference>
<protein>
    <recommendedName>
        <fullName evidence="1">NYN domain-containing protein</fullName>
    </recommendedName>
</protein>
<evidence type="ECO:0000259" key="1">
    <source>
        <dbReference type="Pfam" id="PF01936"/>
    </source>
</evidence>
<proteinExistence type="predicted"/>
<feature type="domain" description="NYN" evidence="1">
    <location>
        <begin position="8"/>
        <end position="142"/>
    </location>
</feature>
<dbReference type="GO" id="GO:0004540">
    <property type="term" value="F:RNA nuclease activity"/>
    <property type="evidence" value="ECO:0007669"/>
    <property type="project" value="InterPro"/>
</dbReference>
<evidence type="ECO:0000313" key="3">
    <source>
        <dbReference type="Proteomes" id="UP000076512"/>
    </source>
</evidence>
<keyword evidence="3" id="KW-1185">Reference proteome</keyword>
<dbReference type="Proteomes" id="UP000076512">
    <property type="component" value="Unassembled WGS sequence"/>
</dbReference>
<dbReference type="InterPro" id="IPR021139">
    <property type="entry name" value="NYN"/>
</dbReference>
<dbReference type="Pfam" id="PF01936">
    <property type="entry name" value="NYN"/>
    <property type="match status" value="1"/>
</dbReference>
<dbReference type="STRING" id="455432.AWN90_10960"/>
<dbReference type="EMBL" id="LWGR01000021">
    <property type="protein sequence ID" value="KZM68399.1"/>
    <property type="molecule type" value="Genomic_DNA"/>
</dbReference>
<name>A0A164HCP1_9NOCA</name>
<dbReference type="Gene3D" id="3.40.50.1010">
    <property type="entry name" value="5'-nuclease"/>
    <property type="match status" value="1"/>
</dbReference>